<dbReference type="Proteomes" id="UP000786989">
    <property type="component" value="Unassembled WGS sequence"/>
</dbReference>
<dbReference type="InterPro" id="IPR011701">
    <property type="entry name" value="MFS"/>
</dbReference>
<dbReference type="InterPro" id="IPR020846">
    <property type="entry name" value="MFS_dom"/>
</dbReference>
<feature type="transmembrane region" description="Helical" evidence="5">
    <location>
        <begin position="266"/>
        <end position="286"/>
    </location>
</feature>
<name>A0A9D2UXW0_9ACTN</name>
<proteinExistence type="predicted"/>
<feature type="transmembrane region" description="Helical" evidence="5">
    <location>
        <begin position="298"/>
        <end position="326"/>
    </location>
</feature>
<evidence type="ECO:0000256" key="3">
    <source>
        <dbReference type="ARBA" id="ARBA00022989"/>
    </source>
</evidence>
<feature type="transmembrane region" description="Helical" evidence="5">
    <location>
        <begin position="12"/>
        <end position="33"/>
    </location>
</feature>
<reference evidence="7" key="2">
    <citation type="submission" date="2021-09" db="EMBL/GenBank/DDBJ databases">
        <authorList>
            <person name="Gilroy R."/>
        </authorList>
    </citation>
    <scope>NUCLEOTIDE SEQUENCE</scope>
    <source>
        <strain evidence="7">ChiGjej6B6-11269</strain>
    </source>
</reference>
<dbReference type="InterPro" id="IPR036259">
    <property type="entry name" value="MFS_trans_sf"/>
</dbReference>
<dbReference type="InterPro" id="IPR050327">
    <property type="entry name" value="Proton-linked_MCT"/>
</dbReference>
<dbReference type="EMBL" id="DYWI01000159">
    <property type="protein sequence ID" value="HJF66073.1"/>
    <property type="molecule type" value="Genomic_DNA"/>
</dbReference>
<dbReference type="SUPFAM" id="SSF103473">
    <property type="entry name" value="MFS general substrate transporter"/>
    <property type="match status" value="1"/>
</dbReference>
<feature type="transmembrane region" description="Helical" evidence="5">
    <location>
        <begin position="107"/>
        <end position="130"/>
    </location>
</feature>
<organism evidence="7 8">
    <name type="scientific">Slackia equolifaciens</name>
    <dbReference type="NCBI Taxonomy" id="498718"/>
    <lineage>
        <taxon>Bacteria</taxon>
        <taxon>Bacillati</taxon>
        <taxon>Actinomycetota</taxon>
        <taxon>Coriobacteriia</taxon>
        <taxon>Eggerthellales</taxon>
        <taxon>Eggerthellaceae</taxon>
        <taxon>Slackia</taxon>
    </lineage>
</organism>
<feature type="transmembrane region" description="Helical" evidence="5">
    <location>
        <begin position="233"/>
        <end position="254"/>
    </location>
</feature>
<dbReference type="Gene3D" id="1.20.1250.20">
    <property type="entry name" value="MFS general substrate transporter like domains"/>
    <property type="match status" value="2"/>
</dbReference>
<feature type="transmembrane region" description="Helical" evidence="5">
    <location>
        <begin position="332"/>
        <end position="350"/>
    </location>
</feature>
<keyword evidence="4 5" id="KW-0472">Membrane</keyword>
<keyword evidence="3 5" id="KW-1133">Transmembrane helix</keyword>
<feature type="domain" description="Major facilitator superfamily (MFS) profile" evidence="6">
    <location>
        <begin position="14"/>
        <end position="409"/>
    </location>
</feature>
<dbReference type="PANTHER" id="PTHR11360">
    <property type="entry name" value="MONOCARBOXYLATE TRANSPORTER"/>
    <property type="match status" value="1"/>
</dbReference>
<protein>
    <submittedName>
        <fullName evidence="7">MFS transporter</fullName>
    </submittedName>
</protein>
<evidence type="ECO:0000256" key="1">
    <source>
        <dbReference type="ARBA" id="ARBA00004651"/>
    </source>
</evidence>
<dbReference type="GO" id="GO:0005886">
    <property type="term" value="C:plasma membrane"/>
    <property type="evidence" value="ECO:0007669"/>
    <property type="project" value="UniProtKB-SubCell"/>
</dbReference>
<feature type="transmembrane region" description="Helical" evidence="5">
    <location>
        <begin position="173"/>
        <end position="191"/>
    </location>
</feature>
<comment type="subcellular location">
    <subcellularLocation>
        <location evidence="1">Cell membrane</location>
        <topology evidence="1">Multi-pass membrane protein</topology>
    </subcellularLocation>
</comment>
<dbReference type="Pfam" id="PF07690">
    <property type="entry name" value="MFS_1"/>
    <property type="match status" value="1"/>
</dbReference>
<feature type="transmembrane region" description="Helical" evidence="5">
    <location>
        <begin position="82"/>
        <end position="101"/>
    </location>
</feature>
<dbReference type="GO" id="GO:0022857">
    <property type="term" value="F:transmembrane transporter activity"/>
    <property type="evidence" value="ECO:0007669"/>
    <property type="project" value="InterPro"/>
</dbReference>
<feature type="transmembrane region" description="Helical" evidence="5">
    <location>
        <begin position="142"/>
        <end position="167"/>
    </location>
</feature>
<sequence length="417" mass="44408">METATLKHSGKYAWIVVLALGLMSAGTTGSYSVVAGSFLAPVCENLGLDYTTLSFYFTGTLIGLAVTAPYAGKIMGKVVGKIWHLVIACVLLIAGAAMSFYSQAWQFWLSSLIIGAGFAFTTGVAMSAVVDQWFQQKSGLAIGLAWAVNSIYMLIMSPVMTSVIGVVGWRTGYLILAGVSAILVIPSILFLRYKPDDRGMLPYGYDANSQSGEITEVVPEPGVAFNVAVKSPAFILCVVFLSLVQLTVCMNQIFPTYAVEVGFDPLIGGYMVSAASFADIFLNIVVGSTCDRFGAKRALLGWIGVSIISFVLLIMSTTNPILAIFAAGVNDVMYVVAGTGLTCVVLAIFGSKDFGRIFAWICAVGYIVGAFGMPVMTGIYGITGSFQMVFAFCILLNIIIAILLVFSVKFGEKLPRE</sequence>
<comment type="caution">
    <text evidence="7">The sequence shown here is derived from an EMBL/GenBank/DDBJ whole genome shotgun (WGS) entry which is preliminary data.</text>
</comment>
<gene>
    <name evidence="7" type="ORF">K8U77_08190</name>
</gene>
<dbReference type="PANTHER" id="PTHR11360:SF284">
    <property type="entry name" value="EG:103B4.3 PROTEIN-RELATED"/>
    <property type="match status" value="1"/>
</dbReference>
<dbReference type="PROSITE" id="PS50850">
    <property type="entry name" value="MFS"/>
    <property type="match status" value="1"/>
</dbReference>
<evidence type="ECO:0000259" key="6">
    <source>
        <dbReference type="PROSITE" id="PS50850"/>
    </source>
</evidence>
<feature type="transmembrane region" description="Helical" evidence="5">
    <location>
        <begin position="388"/>
        <end position="408"/>
    </location>
</feature>
<reference evidence="7" key="1">
    <citation type="journal article" date="2021" name="PeerJ">
        <title>Extensive microbial diversity within the chicken gut microbiome revealed by metagenomics and culture.</title>
        <authorList>
            <person name="Gilroy R."/>
            <person name="Ravi A."/>
            <person name="Getino M."/>
            <person name="Pursley I."/>
            <person name="Horton D.L."/>
            <person name="Alikhan N.F."/>
            <person name="Baker D."/>
            <person name="Gharbi K."/>
            <person name="Hall N."/>
            <person name="Watson M."/>
            <person name="Adriaenssens E.M."/>
            <person name="Foster-Nyarko E."/>
            <person name="Jarju S."/>
            <person name="Secka A."/>
            <person name="Antonio M."/>
            <person name="Oren A."/>
            <person name="Chaudhuri R.R."/>
            <person name="La Ragione R."/>
            <person name="Hildebrand F."/>
            <person name="Pallen M.J."/>
        </authorList>
    </citation>
    <scope>NUCLEOTIDE SEQUENCE</scope>
    <source>
        <strain evidence="7">ChiGjej6B6-11269</strain>
    </source>
</reference>
<evidence type="ECO:0000256" key="5">
    <source>
        <dbReference type="SAM" id="Phobius"/>
    </source>
</evidence>
<evidence type="ECO:0000256" key="2">
    <source>
        <dbReference type="ARBA" id="ARBA00022692"/>
    </source>
</evidence>
<feature type="transmembrane region" description="Helical" evidence="5">
    <location>
        <begin position="357"/>
        <end position="382"/>
    </location>
</feature>
<keyword evidence="2 5" id="KW-0812">Transmembrane</keyword>
<accession>A0A9D2UXW0</accession>
<evidence type="ECO:0000256" key="4">
    <source>
        <dbReference type="ARBA" id="ARBA00023136"/>
    </source>
</evidence>
<evidence type="ECO:0000313" key="8">
    <source>
        <dbReference type="Proteomes" id="UP000786989"/>
    </source>
</evidence>
<evidence type="ECO:0000313" key="7">
    <source>
        <dbReference type="EMBL" id="HJF66073.1"/>
    </source>
</evidence>
<dbReference type="AlphaFoldDB" id="A0A9D2UXW0"/>
<feature type="transmembrane region" description="Helical" evidence="5">
    <location>
        <begin position="53"/>
        <end position="70"/>
    </location>
</feature>